<protein>
    <recommendedName>
        <fullName evidence="4">Transmembrane protein</fullName>
    </recommendedName>
</protein>
<evidence type="ECO:0000313" key="2">
    <source>
        <dbReference type="EMBL" id="KAK9136581.1"/>
    </source>
</evidence>
<feature type="signal peptide" evidence="1">
    <location>
        <begin position="1"/>
        <end position="26"/>
    </location>
</feature>
<accession>A0AAP0JM37</accession>
<dbReference type="EMBL" id="JBBNAE010000003">
    <property type="protein sequence ID" value="KAK9136581.1"/>
    <property type="molecule type" value="Genomic_DNA"/>
</dbReference>
<evidence type="ECO:0000313" key="3">
    <source>
        <dbReference type="Proteomes" id="UP001417504"/>
    </source>
</evidence>
<proteinExistence type="predicted"/>
<dbReference type="Proteomes" id="UP001417504">
    <property type="component" value="Unassembled WGS sequence"/>
</dbReference>
<comment type="caution">
    <text evidence="2">The sequence shown here is derived from an EMBL/GenBank/DDBJ whole genome shotgun (WGS) entry which is preliminary data.</text>
</comment>
<evidence type="ECO:0008006" key="4">
    <source>
        <dbReference type="Google" id="ProtNLM"/>
    </source>
</evidence>
<keyword evidence="1" id="KW-0732">Signal</keyword>
<sequence>MERVASKLLIILAVFLVAFAPTITEGARTMKTKEKADQPQSFLGGPGGFGNFPPLPPFGSGSFGFPTTFCSFPGARCVPPTTSIPYPPTISGVGKSP</sequence>
<reference evidence="2 3" key="1">
    <citation type="submission" date="2024-01" db="EMBL/GenBank/DDBJ databases">
        <title>Genome assemblies of Stephania.</title>
        <authorList>
            <person name="Yang L."/>
        </authorList>
    </citation>
    <scope>NUCLEOTIDE SEQUENCE [LARGE SCALE GENOMIC DNA]</scope>
    <source>
        <strain evidence="2">QJT</strain>
        <tissue evidence="2">Leaf</tissue>
    </source>
</reference>
<evidence type="ECO:0000256" key="1">
    <source>
        <dbReference type="SAM" id="SignalP"/>
    </source>
</evidence>
<feature type="chain" id="PRO_5042830668" description="Transmembrane protein" evidence="1">
    <location>
        <begin position="27"/>
        <end position="97"/>
    </location>
</feature>
<gene>
    <name evidence="2" type="ORF">Sjap_007175</name>
</gene>
<keyword evidence="3" id="KW-1185">Reference proteome</keyword>
<name>A0AAP0JM37_9MAGN</name>
<organism evidence="2 3">
    <name type="scientific">Stephania japonica</name>
    <dbReference type="NCBI Taxonomy" id="461633"/>
    <lineage>
        <taxon>Eukaryota</taxon>
        <taxon>Viridiplantae</taxon>
        <taxon>Streptophyta</taxon>
        <taxon>Embryophyta</taxon>
        <taxon>Tracheophyta</taxon>
        <taxon>Spermatophyta</taxon>
        <taxon>Magnoliopsida</taxon>
        <taxon>Ranunculales</taxon>
        <taxon>Menispermaceae</taxon>
        <taxon>Menispermoideae</taxon>
        <taxon>Cissampelideae</taxon>
        <taxon>Stephania</taxon>
    </lineage>
</organism>
<dbReference type="AlphaFoldDB" id="A0AAP0JM37"/>